<dbReference type="EMBL" id="HBDZ01004055">
    <property type="protein sequence ID" value="CAD8233556.1"/>
    <property type="molecule type" value="Transcribed_RNA"/>
</dbReference>
<organism evidence="1">
    <name type="scientific">Prasinoderma coloniale</name>
    <dbReference type="NCBI Taxonomy" id="156133"/>
    <lineage>
        <taxon>Eukaryota</taxon>
        <taxon>Viridiplantae</taxon>
        <taxon>Prasinodermophyta</taxon>
        <taxon>Prasinodermophyceae</taxon>
        <taxon>Prasinodermales</taxon>
        <taxon>Prasinodermaceae</taxon>
        <taxon>Prasinoderma</taxon>
    </lineage>
</organism>
<accession>A0A7R9TET6</accession>
<proteinExistence type="predicted"/>
<evidence type="ECO:0008006" key="2">
    <source>
        <dbReference type="Google" id="ProtNLM"/>
    </source>
</evidence>
<protein>
    <recommendedName>
        <fullName evidence="2">Adhesin domain-containing protein</fullName>
    </recommendedName>
</protein>
<sequence>MAWSDAAQATPPAGADVFAQPPGGALRIELPFAARVVVRTHAASFEEVAVELSSAATARTGSALAVRRDEAANEVSVATSGATVSAAGDEVDVVPEDLPLVRAWVPERFCSVAVVSPGGDVEVQGVREADLRVEGPARRVSVGSAKGGAFVARAGAGGVRAASLAADVCVEVADGGAVELERVVGNAVEVACAGGEVDIGTLYAPRLELHTSGGDVRVRHADMRERDGSSARDGSCTARVDTGGGSVCFDGIDGSLDVRTGGGGAVLRANAGCGELALDTGGGDADVLIDPQALPCACAVDGEGGVRVDAALLLEGGMLSEAVASDGAHGGMGESDGAGGVEQALRRDAMSRAARLSVRHGRGGLRVGPMSWWAAKMGGWAEPQAPTRAQRIAGARPDRGQ</sequence>
<name>A0A7R9TET6_9VIRI</name>
<dbReference type="PANTHER" id="PTHR34094:SF1">
    <property type="entry name" value="PROTEIN FAM185A"/>
    <property type="match status" value="1"/>
</dbReference>
<dbReference type="PANTHER" id="PTHR34094">
    <property type="match status" value="1"/>
</dbReference>
<evidence type="ECO:0000313" key="1">
    <source>
        <dbReference type="EMBL" id="CAD8233556.1"/>
    </source>
</evidence>
<dbReference type="AlphaFoldDB" id="A0A7R9TET6"/>
<gene>
    <name evidence="1" type="ORF">PCOL08062_LOCUS3096</name>
</gene>
<reference evidence="1" key="1">
    <citation type="submission" date="2021-01" db="EMBL/GenBank/DDBJ databases">
        <authorList>
            <person name="Corre E."/>
            <person name="Pelletier E."/>
            <person name="Niang G."/>
            <person name="Scheremetjew M."/>
            <person name="Finn R."/>
            <person name="Kale V."/>
            <person name="Holt S."/>
            <person name="Cochrane G."/>
            <person name="Meng A."/>
            <person name="Brown T."/>
            <person name="Cohen L."/>
        </authorList>
    </citation>
    <scope>NUCLEOTIDE SEQUENCE</scope>
    <source>
        <strain evidence="1">CCMP1413</strain>
    </source>
</reference>